<dbReference type="PROSITE" id="PS00463">
    <property type="entry name" value="ZN2_CY6_FUNGAL_1"/>
    <property type="match status" value="1"/>
</dbReference>
<dbReference type="CDD" id="cd00067">
    <property type="entry name" value="GAL4"/>
    <property type="match status" value="1"/>
</dbReference>
<dbReference type="InterPro" id="IPR036864">
    <property type="entry name" value="Zn2-C6_fun-type_DNA-bd_sf"/>
</dbReference>
<dbReference type="GO" id="GO:0000981">
    <property type="term" value="F:DNA-binding transcription factor activity, RNA polymerase II-specific"/>
    <property type="evidence" value="ECO:0007669"/>
    <property type="project" value="InterPro"/>
</dbReference>
<feature type="region of interest" description="Disordered" evidence="2">
    <location>
        <begin position="192"/>
        <end position="221"/>
    </location>
</feature>
<dbReference type="EMBL" id="JANBVO010000012">
    <property type="protein sequence ID" value="KAJ9148579.1"/>
    <property type="molecule type" value="Genomic_DNA"/>
</dbReference>
<dbReference type="SUPFAM" id="SSF57701">
    <property type="entry name" value="Zn2/Cys6 DNA-binding domain"/>
    <property type="match status" value="1"/>
</dbReference>
<sequence>MADGKHTRVCRACERCRVKKIKCDGEFPCKRCKEDGMVCAAGRRKKTEYKQMPPGYAEVLESTQFALIATIHKLYAMVRNGETWNLDEPDLNDRGQPVVHNIVSLLGCIRRSNDIDLPVHSIFPEDDASLAELVTQLEAQQKERDAHVSVVKFAADATCCNRTDRARSSELDHCDLERDYWTDVFDGNESAMTPSPQSLSYDSFDSCSTPSDAGIPTTTQQEQQWQLQQQPPASPASCPWWTGRPTSIDFGPTQFLAHQGTFIDVDMVNQELLESEFATIVPHMLSCPNRDFMMSLDDPMTYFDYDADSFRARS</sequence>
<dbReference type="CDD" id="cd15486">
    <property type="entry name" value="ZIP_Sip4"/>
    <property type="match status" value="1"/>
</dbReference>
<accession>A0AA38VFC4</accession>
<dbReference type="PANTHER" id="PTHR47655">
    <property type="entry name" value="QUINIC ACID UTILIZATION ACTIVATOR"/>
    <property type="match status" value="1"/>
</dbReference>
<feature type="domain" description="Zn(2)-C6 fungal-type" evidence="3">
    <location>
        <begin position="12"/>
        <end position="39"/>
    </location>
</feature>
<dbReference type="Proteomes" id="UP001174694">
    <property type="component" value="Unassembled WGS sequence"/>
</dbReference>
<name>A0AA38VFC4_9PEZI</name>
<protein>
    <submittedName>
        <fullName evidence="4">C6 transcription factor</fullName>
    </submittedName>
</protein>
<dbReference type="PROSITE" id="PS50048">
    <property type="entry name" value="ZN2_CY6_FUNGAL_2"/>
    <property type="match status" value="1"/>
</dbReference>
<dbReference type="AlphaFoldDB" id="A0AA38VFC4"/>
<reference evidence="4" key="1">
    <citation type="submission" date="2022-07" db="EMBL/GenBank/DDBJ databases">
        <title>Fungi with potential for degradation of polypropylene.</title>
        <authorList>
            <person name="Gostincar C."/>
        </authorList>
    </citation>
    <scope>NUCLEOTIDE SEQUENCE</scope>
    <source>
        <strain evidence="4">EXF-13308</strain>
    </source>
</reference>
<evidence type="ECO:0000256" key="2">
    <source>
        <dbReference type="SAM" id="MobiDB-lite"/>
    </source>
</evidence>
<comment type="caution">
    <text evidence="4">The sequence shown here is derived from an EMBL/GenBank/DDBJ whole genome shotgun (WGS) entry which is preliminary data.</text>
</comment>
<dbReference type="Gene3D" id="4.10.240.10">
    <property type="entry name" value="Zn(2)-C6 fungal-type DNA-binding domain"/>
    <property type="match status" value="1"/>
</dbReference>
<dbReference type="Pfam" id="PF00172">
    <property type="entry name" value="Zn_clus"/>
    <property type="match status" value="1"/>
</dbReference>
<keyword evidence="5" id="KW-1185">Reference proteome</keyword>
<evidence type="ECO:0000313" key="4">
    <source>
        <dbReference type="EMBL" id="KAJ9148579.1"/>
    </source>
</evidence>
<evidence type="ECO:0000259" key="3">
    <source>
        <dbReference type="PROSITE" id="PS50048"/>
    </source>
</evidence>
<gene>
    <name evidence="4" type="ORF">NKR23_g4923</name>
</gene>
<evidence type="ECO:0000256" key="1">
    <source>
        <dbReference type="ARBA" id="ARBA00023242"/>
    </source>
</evidence>
<dbReference type="InterPro" id="IPR001138">
    <property type="entry name" value="Zn2Cys6_DnaBD"/>
</dbReference>
<dbReference type="GO" id="GO:0008270">
    <property type="term" value="F:zinc ion binding"/>
    <property type="evidence" value="ECO:0007669"/>
    <property type="project" value="InterPro"/>
</dbReference>
<dbReference type="InterPro" id="IPR052783">
    <property type="entry name" value="Metabolic/Drug-Res_Regulator"/>
</dbReference>
<feature type="compositionally biased region" description="Polar residues" evidence="2">
    <location>
        <begin position="192"/>
        <end position="211"/>
    </location>
</feature>
<organism evidence="4 5">
    <name type="scientific">Pleurostoma richardsiae</name>
    <dbReference type="NCBI Taxonomy" id="41990"/>
    <lineage>
        <taxon>Eukaryota</taxon>
        <taxon>Fungi</taxon>
        <taxon>Dikarya</taxon>
        <taxon>Ascomycota</taxon>
        <taxon>Pezizomycotina</taxon>
        <taxon>Sordariomycetes</taxon>
        <taxon>Sordariomycetidae</taxon>
        <taxon>Calosphaeriales</taxon>
        <taxon>Pleurostomataceae</taxon>
        <taxon>Pleurostoma</taxon>
    </lineage>
</organism>
<evidence type="ECO:0000313" key="5">
    <source>
        <dbReference type="Proteomes" id="UP001174694"/>
    </source>
</evidence>
<keyword evidence="1" id="KW-0539">Nucleus</keyword>
<dbReference type="PANTHER" id="PTHR47655:SF3">
    <property type="entry name" value="ZN(II)2CYS6 TRANSCRIPTION FACTOR (EUROFUNG)"/>
    <property type="match status" value="1"/>
</dbReference>
<dbReference type="SMART" id="SM00066">
    <property type="entry name" value="GAL4"/>
    <property type="match status" value="1"/>
</dbReference>
<proteinExistence type="predicted"/>